<dbReference type="AlphaFoldDB" id="A0A433U1J7"/>
<reference evidence="6 7" key="1">
    <citation type="submission" date="2019-01" db="EMBL/GenBank/DDBJ databases">
        <title>A draft genome assembly of the solar-powered sea slug Elysia chlorotica.</title>
        <authorList>
            <person name="Cai H."/>
            <person name="Li Q."/>
            <person name="Fang X."/>
            <person name="Li J."/>
            <person name="Curtis N.E."/>
            <person name="Altenburger A."/>
            <person name="Shibata T."/>
            <person name="Feng M."/>
            <person name="Maeda T."/>
            <person name="Schwartz J.A."/>
            <person name="Shigenobu S."/>
            <person name="Lundholm N."/>
            <person name="Nishiyama T."/>
            <person name="Yang H."/>
            <person name="Hasebe M."/>
            <person name="Li S."/>
            <person name="Pierce S.K."/>
            <person name="Wang J."/>
        </authorList>
    </citation>
    <scope>NUCLEOTIDE SEQUENCE [LARGE SCALE GENOMIC DNA]</scope>
    <source>
        <strain evidence="6">EC2010</strain>
        <tissue evidence="6">Whole organism of an adult</tissue>
    </source>
</reference>
<feature type="binding site" evidence="3">
    <location>
        <position position="71"/>
    </location>
    <ligand>
        <name>GTP</name>
        <dbReference type="ChEBI" id="CHEBI:37565"/>
    </ligand>
</feature>
<dbReference type="GO" id="GO:0046872">
    <property type="term" value="F:metal ion binding"/>
    <property type="evidence" value="ECO:0007669"/>
    <property type="project" value="UniProtKB-KW"/>
</dbReference>
<comment type="caution">
    <text evidence="6">The sequence shown here is derived from an EMBL/GenBank/DDBJ whole genome shotgun (WGS) entry which is preliminary data.</text>
</comment>
<name>A0A433U1J7_ELYCH</name>
<accession>A0A433U1J7</accession>
<dbReference type="GO" id="GO:0005525">
    <property type="term" value="F:GTP binding"/>
    <property type="evidence" value="ECO:0007669"/>
    <property type="project" value="UniProtKB-KW"/>
</dbReference>
<dbReference type="EMBL" id="RQTK01000103">
    <property type="protein sequence ID" value="RUS87701.1"/>
    <property type="molecule type" value="Genomic_DNA"/>
</dbReference>
<dbReference type="Proteomes" id="UP000271974">
    <property type="component" value="Unassembled WGS sequence"/>
</dbReference>
<evidence type="ECO:0000256" key="3">
    <source>
        <dbReference type="PIRSR" id="PIRSR606689-1"/>
    </source>
</evidence>
<feature type="compositionally biased region" description="Acidic residues" evidence="5">
    <location>
        <begin position="825"/>
        <end position="834"/>
    </location>
</feature>
<feature type="compositionally biased region" description="Polar residues" evidence="5">
    <location>
        <begin position="771"/>
        <end position="785"/>
    </location>
</feature>
<evidence type="ECO:0008006" key="8">
    <source>
        <dbReference type="Google" id="ProtNLM"/>
    </source>
</evidence>
<dbReference type="SUPFAM" id="SSF52540">
    <property type="entry name" value="P-loop containing nucleoside triphosphate hydrolases"/>
    <property type="match status" value="1"/>
</dbReference>
<dbReference type="Pfam" id="PF00025">
    <property type="entry name" value="Arf"/>
    <property type="match status" value="1"/>
</dbReference>
<evidence type="ECO:0000256" key="1">
    <source>
        <dbReference type="ARBA" id="ARBA00022741"/>
    </source>
</evidence>
<feature type="binding site" evidence="4">
    <location>
        <position position="49"/>
    </location>
    <ligand>
        <name>Mg(2+)</name>
        <dbReference type="ChEBI" id="CHEBI:18420"/>
    </ligand>
</feature>
<feature type="compositionally biased region" description="Polar residues" evidence="5">
    <location>
        <begin position="708"/>
        <end position="720"/>
    </location>
</feature>
<dbReference type="InterPro" id="IPR027417">
    <property type="entry name" value="P-loop_NTPase"/>
</dbReference>
<dbReference type="InterPro" id="IPR005225">
    <property type="entry name" value="Small_GTP-bd"/>
</dbReference>
<dbReference type="PROSITE" id="PS51417">
    <property type="entry name" value="ARF"/>
    <property type="match status" value="1"/>
</dbReference>
<feature type="compositionally biased region" description="Basic and acidic residues" evidence="5">
    <location>
        <begin position="196"/>
        <end position="245"/>
    </location>
</feature>
<dbReference type="Gene3D" id="3.40.50.300">
    <property type="entry name" value="P-loop containing nucleotide triphosphate hydrolases"/>
    <property type="match status" value="1"/>
</dbReference>
<evidence type="ECO:0000256" key="5">
    <source>
        <dbReference type="SAM" id="MobiDB-lite"/>
    </source>
</evidence>
<evidence type="ECO:0000256" key="4">
    <source>
        <dbReference type="PIRSR" id="PIRSR606689-2"/>
    </source>
</evidence>
<keyword evidence="2 3" id="KW-0342">GTP-binding</keyword>
<feature type="binding site" evidence="3">
    <location>
        <begin position="127"/>
        <end position="130"/>
    </location>
    <ligand>
        <name>GTP</name>
        <dbReference type="ChEBI" id="CHEBI:37565"/>
    </ligand>
</feature>
<dbReference type="STRING" id="188477.A0A433U1J7"/>
<feature type="compositionally biased region" description="Basic and acidic residues" evidence="5">
    <location>
        <begin position="640"/>
        <end position="664"/>
    </location>
</feature>
<dbReference type="SMART" id="SM00178">
    <property type="entry name" value="SAR"/>
    <property type="match status" value="1"/>
</dbReference>
<evidence type="ECO:0000313" key="6">
    <source>
        <dbReference type="EMBL" id="RUS87701.1"/>
    </source>
</evidence>
<feature type="compositionally biased region" description="Basic and acidic residues" evidence="5">
    <location>
        <begin position="721"/>
        <end position="736"/>
    </location>
</feature>
<feature type="region of interest" description="Disordered" evidence="5">
    <location>
        <begin position="518"/>
        <end position="785"/>
    </location>
</feature>
<feature type="region of interest" description="Disordered" evidence="5">
    <location>
        <begin position="195"/>
        <end position="254"/>
    </location>
</feature>
<keyword evidence="7" id="KW-1185">Reference proteome</keyword>
<dbReference type="PANTHER" id="PTHR46090:SF2">
    <property type="entry name" value="ADP-RIBOSYLATION FACTOR-LIKE PROTEIN 13B"/>
    <property type="match status" value="1"/>
</dbReference>
<feature type="compositionally biased region" description="Acidic residues" evidence="5">
    <location>
        <begin position="623"/>
        <end position="632"/>
    </location>
</feature>
<dbReference type="InterPro" id="IPR051995">
    <property type="entry name" value="Ciliary_GTPase"/>
</dbReference>
<dbReference type="PRINTS" id="PR00328">
    <property type="entry name" value="SAR1GTPBP"/>
</dbReference>
<dbReference type="PANTHER" id="PTHR46090">
    <property type="entry name" value="ADP-RIBOSYLATION FACTOR-LIKE PROTEIN 13B"/>
    <property type="match status" value="1"/>
</dbReference>
<feature type="region of interest" description="Disordered" evidence="5">
    <location>
        <begin position="344"/>
        <end position="435"/>
    </location>
</feature>
<protein>
    <recommendedName>
        <fullName evidence="8">ADP-ribosylation factor-like protein 13B</fullName>
    </recommendedName>
</protein>
<organism evidence="6 7">
    <name type="scientific">Elysia chlorotica</name>
    <name type="common">Eastern emerald elysia</name>
    <name type="synonym">Sea slug</name>
    <dbReference type="NCBI Taxonomy" id="188477"/>
    <lineage>
        <taxon>Eukaryota</taxon>
        <taxon>Metazoa</taxon>
        <taxon>Spiralia</taxon>
        <taxon>Lophotrochozoa</taxon>
        <taxon>Mollusca</taxon>
        <taxon>Gastropoda</taxon>
        <taxon>Heterobranchia</taxon>
        <taxon>Euthyneura</taxon>
        <taxon>Panpulmonata</taxon>
        <taxon>Sacoglossa</taxon>
        <taxon>Placobranchoidea</taxon>
        <taxon>Plakobranchidae</taxon>
        <taxon>Elysia</taxon>
    </lineage>
</organism>
<dbReference type="GO" id="GO:0003924">
    <property type="term" value="F:GTPase activity"/>
    <property type="evidence" value="ECO:0007669"/>
    <property type="project" value="InterPro"/>
</dbReference>
<feature type="compositionally biased region" description="Acidic residues" evidence="5">
    <location>
        <begin position="534"/>
        <end position="545"/>
    </location>
</feature>
<keyword evidence="4" id="KW-0479">Metal-binding</keyword>
<feature type="binding site" evidence="3">
    <location>
        <begin position="24"/>
        <end position="31"/>
    </location>
    <ligand>
        <name>GTP</name>
        <dbReference type="ChEBI" id="CHEBI:37565"/>
    </ligand>
</feature>
<feature type="compositionally biased region" description="Basic and acidic residues" evidence="5">
    <location>
        <begin position="400"/>
        <end position="410"/>
    </location>
</feature>
<sequence>MGNCVSLLKRKKEPNKPITLAIIGLDDAGKTTICSVLSGEQPDPDIAPTIGFRNSKFSRCNFDVTLFDVGGGKNIRPIWKNYYGEVFAIIYVIDSSSPARLSEARDVFRESLEHPQLSGKPVLLLANKVDKDNHMTESDITHGLRLEETVNFNNCPSKLVLVSALQGTGNKMDQGISDGLDWLMEKIQTLMPTLEPRVEEDMRREKEARDKEREERRARVKKQREEREKAEQLERAKLGIEKRPDSDEDDIVDGDPFKALDINELKKKEQRLKAEKKLKQQRLKELGYEDGVRRSTELDSEGYHGRRGLKNHLSDDDGPTGLRMDEIETKGSAMAMFGRNNRASMLPPLEPLGSAALEGSEKKRQKKKKRLTDYHLQDSPDNTERSNVRDKLDLAIPRNLGRDPDAHDLTPRNAKPRSPKGLIQAGRPGRDQDEYNRDAGLFQRNTGTSHHIHLVGGIDDDSDDGVRKSVGRSSYDSLKTKAAHGDYDSRMSRDIYGAKKKAGLEKYPRESHGDALMYRNSLTKISPPNLRPFEEEDEGIEQDDSDNNKRNSNNISDDDDDAAELERFRASRRAHKLGSARVRREALGMQDRQKEEHEDRYYNASRGTKGNNKSYSGRKNRDDSDDDAEEEYGTYNPLKDTLRFSYDDTRDLTQEMEKLRRRQDNSGYKGMNGHSGQENKGYHASPTKARSRLRGGGEDYEEEDDYNNSRGNRAINSRSVHSPDEYEDYRDKPTDQRKKKKRNLLRSNKLAPSENDEAQRFGSPRMVQEHGSCNASDAETPTKNRNSRITQFHRNDSDFNTKWGLAEELPAIDDSFRRRRVPNVDDSDEGDVIF</sequence>
<evidence type="ECO:0000256" key="2">
    <source>
        <dbReference type="ARBA" id="ARBA00023134"/>
    </source>
</evidence>
<feature type="region of interest" description="Disordered" evidence="5">
    <location>
        <begin position="814"/>
        <end position="834"/>
    </location>
</feature>
<feature type="binding site" evidence="4">
    <location>
        <position position="31"/>
    </location>
    <ligand>
        <name>Mg(2+)</name>
        <dbReference type="ChEBI" id="CHEBI:18420"/>
    </ligand>
</feature>
<keyword evidence="4" id="KW-0460">Magnesium</keyword>
<feature type="compositionally biased region" description="Basic and acidic residues" evidence="5">
    <location>
        <begin position="371"/>
        <end position="393"/>
    </location>
</feature>
<feature type="region of interest" description="Disordered" evidence="5">
    <location>
        <begin position="297"/>
        <end position="324"/>
    </location>
</feature>
<dbReference type="InterPro" id="IPR006689">
    <property type="entry name" value="Small_GTPase_ARF/SAR"/>
</dbReference>
<dbReference type="NCBIfam" id="TIGR00231">
    <property type="entry name" value="small_GTP"/>
    <property type="match status" value="1"/>
</dbReference>
<gene>
    <name evidence="6" type="ORF">EGW08_004542</name>
</gene>
<dbReference type="OrthoDB" id="14717at2759"/>
<feature type="compositionally biased region" description="Basic and acidic residues" evidence="5">
    <location>
        <begin position="582"/>
        <end position="601"/>
    </location>
</feature>
<proteinExistence type="predicted"/>
<dbReference type="SMART" id="SM00177">
    <property type="entry name" value="ARF"/>
    <property type="match status" value="1"/>
</dbReference>
<keyword evidence="1 3" id="KW-0547">Nucleotide-binding</keyword>
<feature type="compositionally biased region" description="Polar residues" evidence="5">
    <location>
        <begin position="605"/>
        <end position="617"/>
    </location>
</feature>
<evidence type="ECO:0000313" key="7">
    <source>
        <dbReference type="Proteomes" id="UP000271974"/>
    </source>
</evidence>